<evidence type="ECO:0000256" key="5">
    <source>
        <dbReference type="ARBA" id="ARBA00022989"/>
    </source>
</evidence>
<keyword evidence="2 7" id="KW-0813">Transport</keyword>
<comment type="similarity">
    <text evidence="7">Belongs to the binding-protein-dependent transport system permease family.</text>
</comment>
<keyword evidence="3" id="KW-1003">Cell membrane</keyword>
<accession>A0ABQ2BTK0</accession>
<organism evidence="9 10">
    <name type="scientific">Paenibacillus marchantiophytorum</name>
    <dbReference type="NCBI Taxonomy" id="1619310"/>
    <lineage>
        <taxon>Bacteria</taxon>
        <taxon>Bacillati</taxon>
        <taxon>Bacillota</taxon>
        <taxon>Bacilli</taxon>
        <taxon>Bacillales</taxon>
        <taxon>Paenibacillaceae</taxon>
        <taxon>Paenibacillus</taxon>
    </lineage>
</organism>
<dbReference type="InterPro" id="IPR035906">
    <property type="entry name" value="MetI-like_sf"/>
</dbReference>
<feature type="transmembrane region" description="Helical" evidence="7">
    <location>
        <begin position="73"/>
        <end position="96"/>
    </location>
</feature>
<name>A0ABQ2BTK0_9BACL</name>
<evidence type="ECO:0000256" key="6">
    <source>
        <dbReference type="ARBA" id="ARBA00023136"/>
    </source>
</evidence>
<dbReference type="PANTHER" id="PTHR32243">
    <property type="entry name" value="MALTOSE TRANSPORT SYSTEM PERMEASE-RELATED"/>
    <property type="match status" value="1"/>
</dbReference>
<evidence type="ECO:0000256" key="7">
    <source>
        <dbReference type="RuleBase" id="RU363032"/>
    </source>
</evidence>
<dbReference type="EMBL" id="BMHE01000006">
    <property type="protein sequence ID" value="GGI46415.1"/>
    <property type="molecule type" value="Genomic_DNA"/>
</dbReference>
<evidence type="ECO:0000313" key="10">
    <source>
        <dbReference type="Proteomes" id="UP000615455"/>
    </source>
</evidence>
<feature type="transmembrane region" description="Helical" evidence="7">
    <location>
        <begin position="141"/>
        <end position="161"/>
    </location>
</feature>
<dbReference type="PANTHER" id="PTHR32243:SF18">
    <property type="entry name" value="INNER MEMBRANE ABC TRANSPORTER PERMEASE PROTEIN YCJP"/>
    <property type="match status" value="1"/>
</dbReference>
<dbReference type="SUPFAM" id="SSF161098">
    <property type="entry name" value="MetI-like"/>
    <property type="match status" value="1"/>
</dbReference>
<dbReference type="Pfam" id="PF00528">
    <property type="entry name" value="BPD_transp_1"/>
    <property type="match status" value="1"/>
</dbReference>
<evidence type="ECO:0000259" key="8">
    <source>
        <dbReference type="PROSITE" id="PS50928"/>
    </source>
</evidence>
<feature type="domain" description="ABC transmembrane type-1" evidence="8">
    <location>
        <begin position="70"/>
        <end position="261"/>
    </location>
</feature>
<dbReference type="CDD" id="cd06261">
    <property type="entry name" value="TM_PBP2"/>
    <property type="match status" value="1"/>
</dbReference>
<dbReference type="Gene3D" id="1.10.3720.10">
    <property type="entry name" value="MetI-like"/>
    <property type="match status" value="1"/>
</dbReference>
<evidence type="ECO:0000313" key="9">
    <source>
        <dbReference type="EMBL" id="GGI46415.1"/>
    </source>
</evidence>
<dbReference type="PROSITE" id="PS50928">
    <property type="entry name" value="ABC_TM1"/>
    <property type="match status" value="1"/>
</dbReference>
<reference evidence="10" key="1">
    <citation type="journal article" date="2019" name="Int. J. Syst. Evol. Microbiol.">
        <title>The Global Catalogue of Microorganisms (GCM) 10K type strain sequencing project: providing services to taxonomists for standard genome sequencing and annotation.</title>
        <authorList>
            <consortium name="The Broad Institute Genomics Platform"/>
            <consortium name="The Broad Institute Genome Sequencing Center for Infectious Disease"/>
            <person name="Wu L."/>
            <person name="Ma J."/>
        </authorList>
    </citation>
    <scope>NUCLEOTIDE SEQUENCE [LARGE SCALE GENOMIC DNA]</scope>
    <source>
        <strain evidence="10">CGMCC 1.15043</strain>
    </source>
</reference>
<keyword evidence="5 7" id="KW-1133">Transmembrane helix</keyword>
<evidence type="ECO:0000256" key="4">
    <source>
        <dbReference type="ARBA" id="ARBA00022692"/>
    </source>
</evidence>
<keyword evidence="6 7" id="KW-0472">Membrane</keyword>
<dbReference type="Proteomes" id="UP000615455">
    <property type="component" value="Unassembled WGS sequence"/>
</dbReference>
<dbReference type="InterPro" id="IPR000515">
    <property type="entry name" value="MetI-like"/>
</dbReference>
<proteinExistence type="inferred from homology"/>
<protein>
    <submittedName>
        <fullName evidence="9">ABC transporter permease</fullName>
    </submittedName>
</protein>
<gene>
    <name evidence="9" type="ORF">GCM10008018_16980</name>
</gene>
<evidence type="ECO:0000256" key="2">
    <source>
        <dbReference type="ARBA" id="ARBA00022448"/>
    </source>
</evidence>
<sequence>MFKRFVIVLIKYIVLLFFVVISIGPILWVILGSFKTHKELFGNSAFSIPKQFSFSNYEKAMSIAPVGKFFTNSLLICGTSTLLSVIIVSCCAYVVARFDFKFKGLLVLLISSVLLISAQSISQPIFVLFKTFNLFDTKTGLIFVYLAFSIPVTFYIMRSYFLSIPKSLDESAYIDGAGFLKTYLQIILPLARPGAATAAILQFIGSWNEFYFALILTSGNNARTVPIALNYYTSQFSSNYPAMFAAVVLTILPTIILFIIAQEQVVGSLTAGAVKG</sequence>
<feature type="transmembrane region" description="Helical" evidence="7">
    <location>
        <begin position="12"/>
        <end position="31"/>
    </location>
</feature>
<evidence type="ECO:0000256" key="1">
    <source>
        <dbReference type="ARBA" id="ARBA00004651"/>
    </source>
</evidence>
<feature type="transmembrane region" description="Helical" evidence="7">
    <location>
        <begin position="240"/>
        <end position="261"/>
    </location>
</feature>
<dbReference type="InterPro" id="IPR050901">
    <property type="entry name" value="BP-dep_ABC_trans_perm"/>
</dbReference>
<keyword evidence="10" id="KW-1185">Reference proteome</keyword>
<comment type="caution">
    <text evidence="9">The sequence shown here is derived from an EMBL/GenBank/DDBJ whole genome shotgun (WGS) entry which is preliminary data.</text>
</comment>
<feature type="transmembrane region" description="Helical" evidence="7">
    <location>
        <begin position="105"/>
        <end position="129"/>
    </location>
</feature>
<dbReference type="RefSeq" id="WP_189010245.1">
    <property type="nucleotide sequence ID" value="NZ_BMHE01000006.1"/>
</dbReference>
<keyword evidence="4 7" id="KW-0812">Transmembrane</keyword>
<feature type="transmembrane region" description="Helical" evidence="7">
    <location>
        <begin position="182"/>
        <end position="204"/>
    </location>
</feature>
<evidence type="ECO:0000256" key="3">
    <source>
        <dbReference type="ARBA" id="ARBA00022475"/>
    </source>
</evidence>
<comment type="subcellular location">
    <subcellularLocation>
        <location evidence="1 7">Cell membrane</location>
        <topology evidence="1 7">Multi-pass membrane protein</topology>
    </subcellularLocation>
</comment>